<proteinExistence type="predicted"/>
<name>A0AA36EAW4_LACSI</name>
<evidence type="ECO:0000313" key="1">
    <source>
        <dbReference type="EMBL" id="CAI9288732.1"/>
    </source>
</evidence>
<sequence>MMDTAYLKEKELKQKAKIGSSEPSCSIEACAAEVIASGESDAPDVVSAAGIVILPPPADGYGAETEVEASRLKWPKKPVSQSPTSSIPSRILCLMLRQRNLSQMIFISYWGLW</sequence>
<dbReference type="AlphaFoldDB" id="A0AA36EAW4"/>
<evidence type="ECO:0000313" key="2">
    <source>
        <dbReference type="Proteomes" id="UP001177003"/>
    </source>
</evidence>
<dbReference type="EMBL" id="OX465082">
    <property type="protein sequence ID" value="CAI9288732.1"/>
    <property type="molecule type" value="Genomic_DNA"/>
</dbReference>
<reference evidence="1" key="1">
    <citation type="submission" date="2023-04" db="EMBL/GenBank/DDBJ databases">
        <authorList>
            <person name="Vijverberg K."/>
            <person name="Xiong W."/>
            <person name="Schranz E."/>
        </authorList>
    </citation>
    <scope>NUCLEOTIDE SEQUENCE</scope>
</reference>
<keyword evidence="2" id="KW-1185">Reference proteome</keyword>
<dbReference type="Proteomes" id="UP001177003">
    <property type="component" value="Chromosome 6"/>
</dbReference>
<accession>A0AA36EAW4</accession>
<protein>
    <submittedName>
        <fullName evidence="1">Uncharacterized protein</fullName>
    </submittedName>
</protein>
<organism evidence="1 2">
    <name type="scientific">Lactuca saligna</name>
    <name type="common">Willowleaf lettuce</name>
    <dbReference type="NCBI Taxonomy" id="75948"/>
    <lineage>
        <taxon>Eukaryota</taxon>
        <taxon>Viridiplantae</taxon>
        <taxon>Streptophyta</taxon>
        <taxon>Embryophyta</taxon>
        <taxon>Tracheophyta</taxon>
        <taxon>Spermatophyta</taxon>
        <taxon>Magnoliopsida</taxon>
        <taxon>eudicotyledons</taxon>
        <taxon>Gunneridae</taxon>
        <taxon>Pentapetalae</taxon>
        <taxon>asterids</taxon>
        <taxon>campanulids</taxon>
        <taxon>Asterales</taxon>
        <taxon>Asteraceae</taxon>
        <taxon>Cichorioideae</taxon>
        <taxon>Cichorieae</taxon>
        <taxon>Lactucinae</taxon>
        <taxon>Lactuca</taxon>
    </lineage>
</organism>
<gene>
    <name evidence="1" type="ORF">LSALG_LOCUS28007</name>
</gene>